<name>A0A379JMI7_9NOCA</name>
<keyword evidence="2" id="KW-1185">Reference proteome</keyword>
<reference evidence="1 2" key="1">
    <citation type="submission" date="2018-06" db="EMBL/GenBank/DDBJ databases">
        <authorList>
            <consortium name="Pathogen Informatics"/>
            <person name="Doyle S."/>
        </authorList>
    </citation>
    <scope>NUCLEOTIDE SEQUENCE [LARGE SCALE GENOMIC DNA]</scope>
    <source>
        <strain evidence="1 2">NCTC1934</strain>
    </source>
</reference>
<dbReference type="EMBL" id="UGRY01000006">
    <property type="protein sequence ID" value="SUD49223.1"/>
    <property type="molecule type" value="Genomic_DNA"/>
</dbReference>
<evidence type="ECO:0000313" key="1">
    <source>
        <dbReference type="EMBL" id="SUD49223.1"/>
    </source>
</evidence>
<dbReference type="Proteomes" id="UP000255467">
    <property type="component" value="Unassembled WGS sequence"/>
</dbReference>
<sequence>MFRTQPLRVSADWLFALLSIDVYFGAMRP</sequence>
<proteinExistence type="predicted"/>
<dbReference type="AlphaFoldDB" id="A0A379JMI7"/>
<evidence type="ECO:0000313" key="2">
    <source>
        <dbReference type="Proteomes" id="UP000255467"/>
    </source>
</evidence>
<protein>
    <submittedName>
        <fullName evidence="1">Uncharacterized protein</fullName>
    </submittedName>
</protein>
<accession>A0A379JMI7</accession>
<gene>
    <name evidence="1" type="ORF">NCTC1934_06575</name>
</gene>
<organism evidence="1 2">
    <name type="scientific">Nocardia otitidiscaviarum</name>
    <dbReference type="NCBI Taxonomy" id="1823"/>
    <lineage>
        <taxon>Bacteria</taxon>
        <taxon>Bacillati</taxon>
        <taxon>Actinomycetota</taxon>
        <taxon>Actinomycetes</taxon>
        <taxon>Mycobacteriales</taxon>
        <taxon>Nocardiaceae</taxon>
        <taxon>Nocardia</taxon>
    </lineage>
</organism>